<dbReference type="InterPro" id="IPR045633">
    <property type="entry name" value="DUF6414"/>
</dbReference>
<sequence length="88" mass="10145">MPSKNIRVTKQELNGEYTVLCRVKKILKKNEKFELFSLIPGFRMDGEMIKDFIKSFRNMPKILGKPPKVGDLQVGYPAMVVTPIAIYR</sequence>
<protein>
    <submittedName>
        <fullName evidence="1">Uncharacterized protein</fullName>
    </submittedName>
</protein>
<dbReference type="Pfam" id="PF19952">
    <property type="entry name" value="DUF6414"/>
    <property type="match status" value="1"/>
</dbReference>
<dbReference type="EMBL" id="MT776525">
    <property type="protein sequence ID" value="QNT35518.1"/>
    <property type="molecule type" value="Genomic_DNA"/>
</dbReference>
<proteinExistence type="predicted"/>
<dbReference type="AlphaFoldDB" id="A0A7H1KNK4"/>
<organism evidence="1">
    <name type="scientific">uncultured Methanosarcinales archaeon</name>
    <dbReference type="NCBI Taxonomy" id="183757"/>
    <lineage>
        <taxon>Archaea</taxon>
        <taxon>Methanobacteriati</taxon>
        <taxon>Methanobacteriota</taxon>
        <taxon>Stenosarchaea group</taxon>
        <taxon>Methanomicrobia</taxon>
        <taxon>Methanosarcinales</taxon>
        <taxon>environmental samples</taxon>
    </lineage>
</organism>
<gene>
    <name evidence="1" type="ORF">NCGJLENL_00002</name>
</gene>
<name>A0A7H1KNK4_9EURY</name>
<accession>A0A7H1KNK4</accession>
<reference evidence="1" key="1">
    <citation type="submission" date="2020-07" db="EMBL/GenBank/DDBJ databases">
        <title>Unique genomic features of the anaerobic methanotrophic archaea.</title>
        <authorList>
            <person name="Chadwick G.L."/>
            <person name="Skennerton C.T."/>
            <person name="Laso-Perez R."/>
            <person name="Leu A.O."/>
            <person name="Speth D.R."/>
            <person name="Yu H."/>
            <person name="Morgan-Lang C."/>
            <person name="Hatzenpichler R."/>
            <person name="Goudeau D."/>
            <person name="Malmstrom R."/>
            <person name="Brazelton W.J."/>
            <person name="Woyke T."/>
            <person name="Hallam S.J."/>
            <person name="Tyson G.W."/>
            <person name="Wegener G."/>
            <person name="Boetius A."/>
            <person name="Orphan V."/>
        </authorList>
    </citation>
    <scope>NUCLEOTIDE SEQUENCE</scope>
</reference>
<evidence type="ECO:0000313" key="1">
    <source>
        <dbReference type="EMBL" id="QNT35518.1"/>
    </source>
</evidence>